<feature type="transmembrane region" description="Helical" evidence="1">
    <location>
        <begin position="12"/>
        <end position="34"/>
    </location>
</feature>
<dbReference type="InterPro" id="IPR036197">
    <property type="entry name" value="NarG-like_sf"/>
</dbReference>
<reference evidence="2" key="1">
    <citation type="submission" date="2018-05" db="EMBL/GenBank/DDBJ databases">
        <authorList>
            <person name="Lanie J.A."/>
            <person name="Ng W.-L."/>
            <person name="Kazmierczak K.M."/>
            <person name="Andrzejewski T.M."/>
            <person name="Davidsen T.M."/>
            <person name="Wayne K.J."/>
            <person name="Tettelin H."/>
            <person name="Glass J.I."/>
            <person name="Rusch D."/>
            <person name="Podicherti R."/>
            <person name="Tsui H.-C.T."/>
            <person name="Winkler M.E."/>
        </authorList>
    </citation>
    <scope>NUCLEOTIDE SEQUENCE</scope>
</reference>
<sequence>VETRELFWNIGPLGYTLFYVVAWSAIALFLIGFARHFIKYLRARKSPVALHLWRGFGRMLGDIFSHRTVARRDRASGNAHRPIFYGLLIL</sequence>
<proteinExistence type="predicted"/>
<gene>
    <name evidence="2" type="ORF">METZ01_LOCUS425134</name>
</gene>
<evidence type="ECO:0008006" key="3">
    <source>
        <dbReference type="Google" id="ProtNLM"/>
    </source>
</evidence>
<accession>A0A382XN54</accession>
<dbReference type="SUPFAM" id="SSF103501">
    <property type="entry name" value="Respiratory nitrate reductase 1 gamma chain"/>
    <property type="match status" value="1"/>
</dbReference>
<dbReference type="EMBL" id="UINC01168969">
    <property type="protein sequence ID" value="SVD72280.1"/>
    <property type="molecule type" value="Genomic_DNA"/>
</dbReference>
<keyword evidence="1" id="KW-1133">Transmembrane helix</keyword>
<keyword evidence="1" id="KW-0472">Membrane</keyword>
<dbReference type="AlphaFoldDB" id="A0A382XN54"/>
<protein>
    <recommendedName>
        <fullName evidence="3">NarG-like domain-containing protein</fullName>
    </recommendedName>
</protein>
<feature type="non-terminal residue" evidence="2">
    <location>
        <position position="90"/>
    </location>
</feature>
<name>A0A382XN54_9ZZZZ</name>
<evidence type="ECO:0000313" key="2">
    <source>
        <dbReference type="EMBL" id="SVD72280.1"/>
    </source>
</evidence>
<evidence type="ECO:0000256" key="1">
    <source>
        <dbReference type="SAM" id="Phobius"/>
    </source>
</evidence>
<organism evidence="2">
    <name type="scientific">marine metagenome</name>
    <dbReference type="NCBI Taxonomy" id="408172"/>
    <lineage>
        <taxon>unclassified sequences</taxon>
        <taxon>metagenomes</taxon>
        <taxon>ecological metagenomes</taxon>
    </lineage>
</organism>
<feature type="non-terminal residue" evidence="2">
    <location>
        <position position="1"/>
    </location>
</feature>
<keyword evidence="1" id="KW-0812">Transmembrane</keyword>